<protein>
    <submittedName>
        <fullName evidence="1">Antitoxin</fullName>
    </submittedName>
</protein>
<sequence length="75" mass="7913">MSFTKVSLSLSSDDLAYLDSQAVAGRFRSRSAAVQAAVRLLRESALEDAYAAAYGEWNADADAPLWDGVTADGVA</sequence>
<keyword evidence="2" id="KW-1185">Reference proteome</keyword>
<dbReference type="GO" id="GO:0006355">
    <property type="term" value="P:regulation of DNA-templated transcription"/>
    <property type="evidence" value="ECO:0007669"/>
    <property type="project" value="InterPro"/>
</dbReference>
<dbReference type="KEGG" id="maur:BOH66_01535"/>
<evidence type="ECO:0000313" key="1">
    <source>
        <dbReference type="EMBL" id="APZ33125.1"/>
    </source>
</evidence>
<dbReference type="OrthoDB" id="3692970at2"/>
<evidence type="ECO:0000313" key="2">
    <source>
        <dbReference type="Proteomes" id="UP000187185"/>
    </source>
</evidence>
<dbReference type="RefSeq" id="WP_076688660.1">
    <property type="nucleotide sequence ID" value="NZ_CP018762.1"/>
</dbReference>
<name>A0A1P8U4T3_9MICO</name>
<proteinExistence type="predicted"/>
<dbReference type="AlphaFoldDB" id="A0A1P8U4T3"/>
<reference evidence="1 2" key="1">
    <citation type="submission" date="2016-12" db="EMBL/GenBank/DDBJ databases">
        <title>Complete genome sequence of Microbacterium aurum KACC 15219.</title>
        <authorList>
            <person name="Jung Y."/>
            <person name="Shin J.-H."/>
            <person name="Lee Y.-J."/>
            <person name="Yi H."/>
            <person name="Bahn Y.-S."/>
            <person name="Kim J.F."/>
            <person name="Lee D.-W."/>
        </authorList>
    </citation>
    <scope>NUCLEOTIDE SEQUENCE [LARGE SCALE GENOMIC DNA]</scope>
    <source>
        <strain evidence="1 2">KACC 15219</strain>
    </source>
</reference>
<accession>A0A1P8U4T3</accession>
<dbReference type="CDD" id="cd22231">
    <property type="entry name" value="RHH_NikR_HicB-like"/>
    <property type="match status" value="1"/>
</dbReference>
<organism evidence="1 2">
    <name type="scientific">Microbacterium aurum</name>
    <dbReference type="NCBI Taxonomy" id="36805"/>
    <lineage>
        <taxon>Bacteria</taxon>
        <taxon>Bacillati</taxon>
        <taxon>Actinomycetota</taxon>
        <taxon>Actinomycetes</taxon>
        <taxon>Micrococcales</taxon>
        <taxon>Microbacteriaceae</taxon>
        <taxon>Microbacterium</taxon>
    </lineage>
</organism>
<gene>
    <name evidence="1" type="ORF">BOH66_01535</name>
</gene>
<dbReference type="InterPro" id="IPR010985">
    <property type="entry name" value="Ribbon_hlx_hlx"/>
</dbReference>
<dbReference type="STRING" id="36805.BOH66_01535"/>
<dbReference type="InterPro" id="IPR022789">
    <property type="entry name" value="ParD"/>
</dbReference>
<dbReference type="EMBL" id="CP018762">
    <property type="protein sequence ID" value="APZ33125.1"/>
    <property type="molecule type" value="Genomic_DNA"/>
</dbReference>
<dbReference type="Proteomes" id="UP000187185">
    <property type="component" value="Chromosome"/>
</dbReference>
<dbReference type="Pfam" id="PF03693">
    <property type="entry name" value="ParD_antitoxin"/>
    <property type="match status" value="1"/>
</dbReference>
<dbReference type="SUPFAM" id="SSF47598">
    <property type="entry name" value="Ribbon-helix-helix"/>
    <property type="match status" value="1"/>
</dbReference>